<dbReference type="Proteomes" id="UP000005408">
    <property type="component" value="Unassembled WGS sequence"/>
</dbReference>
<evidence type="ECO:0000313" key="2">
    <source>
        <dbReference type="Proteomes" id="UP000005408"/>
    </source>
</evidence>
<accession>A0A8W8L0G5</accession>
<sequence length="412" mass="45361">MTSKNQEKYPAQEPSMLQKVVDKLEKAGDVVQSKLEAAGHYLESEWNKHNFGPVLNNFVTGYRIQLVSRASHHTLQIVEGPSGQLTLDGKGEIGAHAWNAIWTVVNDGNNQVQLYNNNNFLAIVNGEPVVIQVDVFQGNGAQIGAETKFQLVLNGDYLVALQSTVGPDRCIGINEDGSLKTAQICASSSVNSLFGVLLIKNPENAQLEDKKPSRNPTNRLTVHILQGQDQNNYLTEMAQTSTKQIKYPPLEIDPLEMLSQNQHKIGHAVEEVLDAAGNAITSETKKKKFGPLLSNFETGNQIQLVSKTSAWNAVWTVINEGHNQVRLHNHNNFLAIVNGQTIVIHVPQGSEHDKLETLLLLVLDPENFVALESVREPEKCVGIEENGSLKSAENCYSSDDHAMFGVHLINTK</sequence>
<keyword evidence="2" id="KW-1185">Reference proteome</keyword>
<organism evidence="1 2">
    <name type="scientific">Magallana gigas</name>
    <name type="common">Pacific oyster</name>
    <name type="synonym">Crassostrea gigas</name>
    <dbReference type="NCBI Taxonomy" id="29159"/>
    <lineage>
        <taxon>Eukaryota</taxon>
        <taxon>Metazoa</taxon>
        <taxon>Spiralia</taxon>
        <taxon>Lophotrochozoa</taxon>
        <taxon>Mollusca</taxon>
        <taxon>Bivalvia</taxon>
        <taxon>Autobranchia</taxon>
        <taxon>Pteriomorphia</taxon>
        <taxon>Ostreida</taxon>
        <taxon>Ostreoidea</taxon>
        <taxon>Ostreidae</taxon>
        <taxon>Magallana</taxon>
    </lineage>
</organism>
<dbReference type="EnsemblMetazoa" id="G26076.5">
    <property type="protein sequence ID" value="G26076.5:cds"/>
    <property type="gene ID" value="G26076"/>
</dbReference>
<evidence type="ECO:0000313" key="1">
    <source>
        <dbReference type="EnsemblMetazoa" id="G26076.5:cds"/>
    </source>
</evidence>
<dbReference type="AlphaFoldDB" id="A0A8W8L0G5"/>
<reference evidence="1" key="1">
    <citation type="submission" date="2022-08" db="UniProtKB">
        <authorList>
            <consortium name="EnsemblMetazoa"/>
        </authorList>
    </citation>
    <scope>IDENTIFICATION</scope>
    <source>
        <strain evidence="1">05x7-T-G4-1.051#20</strain>
    </source>
</reference>
<protein>
    <submittedName>
        <fullName evidence="1">Uncharacterized protein</fullName>
    </submittedName>
</protein>
<proteinExistence type="predicted"/>
<name>A0A8W8L0G5_MAGGI</name>